<protein>
    <submittedName>
        <fullName evidence="2">Uncharacterized protein</fullName>
    </submittedName>
</protein>
<dbReference type="Proteomes" id="UP000823775">
    <property type="component" value="Unassembled WGS sequence"/>
</dbReference>
<sequence>MKIETFSTTGHTSAASSAAHCHANSTRGATRHSIGAILGARHRPPSATVGARHPIFSAMQCAARQACSNEKYSQVEDDLKKALKLKLMAILTFRQLHYQTLEVQSNVYSKVMAHLMTHQPCDEVSAPPSVIALKDVILMLLEKQRVTVQVTEHHLDDELSGEKWASIFEM</sequence>
<reference evidence="2 3" key="1">
    <citation type="journal article" date="2021" name="BMC Genomics">
        <title>Datura genome reveals duplications of psychoactive alkaloid biosynthetic genes and high mutation rate following tissue culture.</title>
        <authorList>
            <person name="Rajewski A."/>
            <person name="Carter-House D."/>
            <person name="Stajich J."/>
            <person name="Litt A."/>
        </authorList>
    </citation>
    <scope>NUCLEOTIDE SEQUENCE [LARGE SCALE GENOMIC DNA]</scope>
    <source>
        <strain evidence="2">AR-01</strain>
    </source>
</reference>
<evidence type="ECO:0000256" key="1">
    <source>
        <dbReference type="SAM" id="MobiDB-lite"/>
    </source>
</evidence>
<proteinExistence type="predicted"/>
<keyword evidence="3" id="KW-1185">Reference proteome</keyword>
<accession>A0ABS8SH67</accession>
<evidence type="ECO:0000313" key="3">
    <source>
        <dbReference type="Proteomes" id="UP000823775"/>
    </source>
</evidence>
<name>A0ABS8SH67_DATST</name>
<organism evidence="2 3">
    <name type="scientific">Datura stramonium</name>
    <name type="common">Jimsonweed</name>
    <name type="synonym">Common thornapple</name>
    <dbReference type="NCBI Taxonomy" id="4076"/>
    <lineage>
        <taxon>Eukaryota</taxon>
        <taxon>Viridiplantae</taxon>
        <taxon>Streptophyta</taxon>
        <taxon>Embryophyta</taxon>
        <taxon>Tracheophyta</taxon>
        <taxon>Spermatophyta</taxon>
        <taxon>Magnoliopsida</taxon>
        <taxon>eudicotyledons</taxon>
        <taxon>Gunneridae</taxon>
        <taxon>Pentapetalae</taxon>
        <taxon>asterids</taxon>
        <taxon>lamiids</taxon>
        <taxon>Solanales</taxon>
        <taxon>Solanaceae</taxon>
        <taxon>Solanoideae</taxon>
        <taxon>Datureae</taxon>
        <taxon>Datura</taxon>
    </lineage>
</organism>
<evidence type="ECO:0000313" key="2">
    <source>
        <dbReference type="EMBL" id="MCD7458128.1"/>
    </source>
</evidence>
<gene>
    <name evidence="2" type="ORF">HAX54_037375</name>
</gene>
<comment type="caution">
    <text evidence="2">The sequence shown here is derived from an EMBL/GenBank/DDBJ whole genome shotgun (WGS) entry which is preliminary data.</text>
</comment>
<dbReference type="EMBL" id="JACEIK010000500">
    <property type="protein sequence ID" value="MCD7458128.1"/>
    <property type="molecule type" value="Genomic_DNA"/>
</dbReference>
<feature type="region of interest" description="Disordered" evidence="1">
    <location>
        <begin position="1"/>
        <end position="25"/>
    </location>
</feature>